<evidence type="ECO:0000313" key="2">
    <source>
        <dbReference type="Proteomes" id="UP000002524"/>
    </source>
</evidence>
<dbReference type="Proteomes" id="UP000002524">
    <property type="component" value="Plasmid CP1"/>
</dbReference>
<accession>Q9RZH1</accession>
<protein>
    <submittedName>
        <fullName evidence="1">Uncharacterized protein</fullName>
    </submittedName>
</protein>
<dbReference type="PIR" id="D75636">
    <property type="entry name" value="D75636"/>
</dbReference>
<reference evidence="1 2" key="1">
    <citation type="journal article" date="1999" name="Science">
        <title>Genome sequence of the radioresistant bacterium Deinococcus radiodurans R1.</title>
        <authorList>
            <person name="White O."/>
            <person name="Eisen J.A."/>
            <person name="Heidelberg J.F."/>
            <person name="Hickey E.K."/>
            <person name="Peterson J.D."/>
            <person name="Dodson R.J."/>
            <person name="Haft D.H."/>
            <person name="Gwinn M.L."/>
            <person name="Nelson W.C."/>
            <person name="Richardson D.L."/>
            <person name="Moffat K.S."/>
            <person name="Qin H."/>
            <person name="Jiang L."/>
            <person name="Pamphile W."/>
            <person name="Crosby M."/>
            <person name="Shen M."/>
            <person name="Vamathevan J.J."/>
            <person name="Lam P."/>
            <person name="McDonald L."/>
            <person name="Utterback T."/>
            <person name="Zalewski C."/>
            <person name="Makarova K.S."/>
            <person name="Aravind L."/>
            <person name="Daly M.J."/>
            <person name="Minton K.W."/>
            <person name="Fleischmann R.D."/>
            <person name="Ketchum K.A."/>
            <person name="Nelson K.E."/>
            <person name="Salzberg S."/>
            <person name="Smith H.O."/>
            <person name="Venter J.C."/>
            <person name="Fraser C.M."/>
        </authorList>
    </citation>
    <scope>NUCLEOTIDE SEQUENCE [LARGE SCALE GENOMIC DNA]</scope>
    <source>
        <strain evidence="2">ATCC 13939 / DSM 20539 / JCM 16871 / LMG 4051 / NBRC 15346 / NCIMB 9279 / R1 / VKM B-1422</strain>
        <plasmid evidence="2">Plasmid CP1</plasmid>
    </source>
</reference>
<dbReference type="HOGENOM" id="CLU_1591823_0_0_0"/>
<evidence type="ECO:0000313" key="1">
    <source>
        <dbReference type="EMBL" id="AAF12693.1"/>
    </source>
</evidence>
<sequence length="167" mass="18572">MIKVWRTGACTSALLLSSVGLTGGMAGPSTLRDGSFRLIYQVQPRSQHLLQASDGLYGVIGSDEYVRTTQMVVPVSVTVTYVHQTNACDERQCDMLGHQSFVLNKSGSTPGWRVESNRIILKLDDAQGRLRREAKKRYGSRYYLTSYLVTLKFSNGKSYRTVLIGLT</sequence>
<geneLocation type="plasmid" evidence="1 2">
    <name>CP1</name>
</geneLocation>
<proteinExistence type="predicted"/>
<dbReference type="GeneID" id="69519409"/>
<dbReference type="InParanoid" id="Q9RZH1"/>
<gene>
    <name evidence="1" type="ordered locus">DR_C0014</name>
</gene>
<dbReference type="EMBL" id="AE001827">
    <property type="protein sequence ID" value="AAF12693.1"/>
    <property type="molecule type" value="Genomic_DNA"/>
</dbReference>
<keyword evidence="1" id="KW-0614">Plasmid</keyword>
<name>Q9RZH1_DEIRA</name>
<dbReference type="AlphaFoldDB" id="Q9RZH1"/>
<keyword evidence="2" id="KW-1185">Reference proteome</keyword>
<dbReference type="KEGG" id="dra:DR_C0014"/>
<dbReference type="EnsemblBacteria" id="AAF12693">
    <property type="protein sequence ID" value="AAF12693"/>
    <property type="gene ID" value="DR_C0014"/>
</dbReference>
<dbReference type="RefSeq" id="WP_010884110.1">
    <property type="nucleotide sequence ID" value="NC_000959.1"/>
</dbReference>
<organism evidence="1 2">
    <name type="scientific">Deinococcus radiodurans (strain ATCC 13939 / DSM 20539 / JCM 16871 / CCUG 27074 / LMG 4051 / NBRC 15346 / NCIMB 9279 / VKM B-1422 / R1)</name>
    <dbReference type="NCBI Taxonomy" id="243230"/>
    <lineage>
        <taxon>Bacteria</taxon>
        <taxon>Thermotogati</taxon>
        <taxon>Deinococcota</taxon>
        <taxon>Deinococci</taxon>
        <taxon>Deinococcales</taxon>
        <taxon>Deinococcaceae</taxon>
        <taxon>Deinococcus</taxon>
    </lineage>
</organism>